<keyword evidence="1" id="KW-0812">Transmembrane</keyword>
<gene>
    <name evidence="2" type="ORF">DXB37_05770</name>
</gene>
<reference evidence="2 3" key="1">
    <citation type="submission" date="2018-08" db="EMBL/GenBank/DDBJ databases">
        <title>A genome reference for cultivated species of the human gut microbiota.</title>
        <authorList>
            <person name="Zou Y."/>
            <person name="Xue W."/>
            <person name="Luo G."/>
        </authorList>
    </citation>
    <scope>NUCLEOTIDE SEQUENCE [LARGE SCALE GENOMIC DNA]</scope>
    <source>
        <strain evidence="2 3">OM03-4</strain>
    </source>
</reference>
<dbReference type="AlphaFoldDB" id="A0A3E5F1S6"/>
<accession>A0A3E5F1S6</accession>
<dbReference type="Proteomes" id="UP000260759">
    <property type="component" value="Unassembled WGS sequence"/>
</dbReference>
<evidence type="ECO:0000313" key="3">
    <source>
        <dbReference type="Proteomes" id="UP000260759"/>
    </source>
</evidence>
<keyword evidence="1" id="KW-1133">Transmembrane helix</keyword>
<dbReference type="RefSeq" id="WP_117599980.1">
    <property type="nucleotide sequence ID" value="NZ_BAABYI010000001.1"/>
</dbReference>
<proteinExistence type="predicted"/>
<evidence type="ECO:0000313" key="2">
    <source>
        <dbReference type="EMBL" id="RGN95334.1"/>
    </source>
</evidence>
<dbReference type="EMBL" id="QSVA01000004">
    <property type="protein sequence ID" value="RGN95334.1"/>
    <property type="molecule type" value="Genomic_DNA"/>
</dbReference>
<name>A0A3E5F1S6_BACUN</name>
<keyword evidence="1" id="KW-0472">Membrane</keyword>
<protein>
    <submittedName>
        <fullName evidence="2">Uncharacterized protein</fullName>
    </submittedName>
</protein>
<feature type="transmembrane region" description="Helical" evidence="1">
    <location>
        <begin position="21"/>
        <end position="42"/>
    </location>
</feature>
<sequence length="238" mass="27833">MKNKLKKIFVCPTVKRRLGDFICNFTAVVLGILLTFAGSNLIEEHKKQKELKDALLLVKNEMLLNRGYMTQMMEREEFEKQGASYLLQHKENIAKAAPDSLEKYGNLPFQTQTFIYINDAMEMLKTSSLMSAIRDKELATQIIKTYNAIKGSYETFNSFMEIKQKKVDKLINKPEVQKFLTNDADYSTAEEWTFFFKFPEGIQLIQQIYFTHDSPTRMYNRFIKQIDETASAIDEFYK</sequence>
<organism evidence="2 3">
    <name type="scientific">Bacteroides uniformis</name>
    <dbReference type="NCBI Taxonomy" id="820"/>
    <lineage>
        <taxon>Bacteria</taxon>
        <taxon>Pseudomonadati</taxon>
        <taxon>Bacteroidota</taxon>
        <taxon>Bacteroidia</taxon>
        <taxon>Bacteroidales</taxon>
        <taxon>Bacteroidaceae</taxon>
        <taxon>Bacteroides</taxon>
    </lineage>
</organism>
<evidence type="ECO:0000256" key="1">
    <source>
        <dbReference type="SAM" id="Phobius"/>
    </source>
</evidence>
<comment type="caution">
    <text evidence="2">The sequence shown here is derived from an EMBL/GenBank/DDBJ whole genome shotgun (WGS) entry which is preliminary data.</text>
</comment>